<keyword evidence="1" id="KW-0677">Repeat</keyword>
<dbReference type="Pfam" id="PF01473">
    <property type="entry name" value="Choline_bind_1"/>
    <property type="match status" value="1"/>
</dbReference>
<feature type="signal peptide" evidence="4">
    <location>
        <begin position="1"/>
        <end position="29"/>
    </location>
</feature>
<feature type="repeat" description="Cell wall-binding" evidence="2">
    <location>
        <begin position="87"/>
        <end position="106"/>
    </location>
</feature>
<dbReference type="SUPFAM" id="SSF69360">
    <property type="entry name" value="Cell wall binding repeat"/>
    <property type="match status" value="1"/>
</dbReference>
<feature type="repeat" description="Cell wall-binding" evidence="2">
    <location>
        <begin position="107"/>
        <end position="126"/>
    </location>
</feature>
<feature type="compositionally biased region" description="Low complexity" evidence="3">
    <location>
        <begin position="219"/>
        <end position="239"/>
    </location>
</feature>
<evidence type="ECO:0000256" key="2">
    <source>
        <dbReference type="PROSITE-ProRule" id="PRU00591"/>
    </source>
</evidence>
<protein>
    <submittedName>
        <fullName evidence="5">Autolysin</fullName>
        <ecNumber evidence="5">3.5.1.28</ecNumber>
    </submittedName>
</protein>
<dbReference type="Gene3D" id="2.10.270.10">
    <property type="entry name" value="Cholin Binding"/>
    <property type="match status" value="4"/>
</dbReference>
<dbReference type="Pfam" id="PF19127">
    <property type="entry name" value="Choline_bind_3"/>
    <property type="match status" value="3"/>
</dbReference>
<dbReference type="InterPro" id="IPR018337">
    <property type="entry name" value="Cell_wall/Cho-bd_repeat"/>
</dbReference>
<feature type="repeat" description="Cell wall-binding" evidence="2">
    <location>
        <begin position="67"/>
        <end position="86"/>
    </location>
</feature>
<feature type="chain" id="PRO_5010548329" evidence="4">
    <location>
        <begin position="30"/>
        <end position="355"/>
    </location>
</feature>
<evidence type="ECO:0000256" key="1">
    <source>
        <dbReference type="ARBA" id="ARBA00022737"/>
    </source>
</evidence>
<feature type="repeat" description="Cell wall-binding" evidence="2">
    <location>
        <begin position="147"/>
        <end position="166"/>
    </location>
</feature>
<dbReference type="AlphaFoldDB" id="A0A1S8NJ63"/>
<evidence type="ECO:0000313" key="5">
    <source>
        <dbReference type="EMBL" id="OOM16525.1"/>
    </source>
</evidence>
<keyword evidence="4" id="KW-0732">Signal</keyword>
<dbReference type="GO" id="GO:0008745">
    <property type="term" value="F:N-acetylmuramoyl-L-alanine amidase activity"/>
    <property type="evidence" value="ECO:0007669"/>
    <property type="project" value="UniProtKB-EC"/>
</dbReference>
<gene>
    <name evidence="5" type="primary">lytA_19</name>
    <name evidence="5" type="ORF">CLOSAC_07960</name>
</gene>
<accession>A0A1S8NJ63</accession>
<feature type="repeat" description="Cell wall-binding" evidence="2">
    <location>
        <begin position="47"/>
        <end position="66"/>
    </location>
</feature>
<dbReference type="EC" id="3.5.1.28" evidence="5"/>
<evidence type="ECO:0000256" key="4">
    <source>
        <dbReference type="SAM" id="SignalP"/>
    </source>
</evidence>
<feature type="region of interest" description="Disordered" evidence="3">
    <location>
        <begin position="218"/>
        <end position="256"/>
    </location>
</feature>
<comment type="caution">
    <text evidence="5">The sequence shown here is derived from an EMBL/GenBank/DDBJ whole genome shotgun (WGS) entry which is preliminary data.</text>
</comment>
<sequence length="355" mass="38476">MKNLKLRKIVAAALTVAAISTVSSVGASAAWKQNSTGWWNTEGDSYSTGWRSIGNTWYYFDSTGYMKTGWINDGSAWYFADASGAMKTGWVLDGSTWYYTNASGAMKTGWVLDGSTWYYTNASGAMQTGWINYNGNWYFTASNGAMKTGWVNDNGTWYFTSASGAMQTGVIEIDGKVYYLAANGAMQTGQVTINGVVYTFAASGEAIGDNIPTPDKAFSSSGVNVTPSNNNNNNNNSKSNGGGSSHHKSDSKSGYPIKPVDGYDVLTYLGNNKYSAHATNGIFKFKVIPTKSNSELFVTNSEGNDVNITGDNKYGYSIDTNYASDKTITIKEVVRQFDESGLSYKVVNEYTLIIK</sequence>
<reference evidence="5 6" key="1">
    <citation type="submission" date="2016-05" db="EMBL/GenBank/DDBJ databases">
        <title>Microbial solvent formation.</title>
        <authorList>
            <person name="Poehlein A."/>
            <person name="Montoya Solano J.D."/>
            <person name="Flitsch S."/>
            <person name="Krabben P."/>
            <person name="Duerre P."/>
            <person name="Daniel R."/>
        </authorList>
    </citation>
    <scope>NUCLEOTIDE SEQUENCE [LARGE SCALE GENOMIC DNA]</scope>
    <source>
        <strain evidence="5 6">L1-8</strain>
    </source>
</reference>
<dbReference type="EMBL" id="LZYZ01000001">
    <property type="protein sequence ID" value="OOM16525.1"/>
    <property type="molecule type" value="Genomic_DNA"/>
</dbReference>
<dbReference type="STRING" id="169679.CSACC_41860"/>
<dbReference type="PROSITE" id="PS51170">
    <property type="entry name" value="CW"/>
    <property type="match status" value="6"/>
</dbReference>
<proteinExistence type="predicted"/>
<organism evidence="5 6">
    <name type="scientific">Clostridium saccharobutylicum</name>
    <dbReference type="NCBI Taxonomy" id="169679"/>
    <lineage>
        <taxon>Bacteria</taxon>
        <taxon>Bacillati</taxon>
        <taxon>Bacillota</taxon>
        <taxon>Clostridia</taxon>
        <taxon>Eubacteriales</taxon>
        <taxon>Clostridiaceae</taxon>
        <taxon>Clostridium</taxon>
    </lineage>
</organism>
<evidence type="ECO:0000256" key="3">
    <source>
        <dbReference type="SAM" id="MobiDB-lite"/>
    </source>
</evidence>
<dbReference type="RefSeq" id="WP_077864227.1">
    <property type="nucleotide sequence ID" value="NZ_LZYZ01000001.1"/>
</dbReference>
<evidence type="ECO:0000313" key="6">
    <source>
        <dbReference type="Proteomes" id="UP000191154"/>
    </source>
</evidence>
<keyword evidence="5" id="KW-0378">Hydrolase</keyword>
<name>A0A1S8NJ63_CLOSA</name>
<dbReference type="Proteomes" id="UP000191154">
    <property type="component" value="Unassembled WGS sequence"/>
</dbReference>
<feature type="repeat" description="Cell wall-binding" evidence="2">
    <location>
        <begin position="127"/>
        <end position="146"/>
    </location>
</feature>